<dbReference type="PANTHER" id="PTHR22916">
    <property type="entry name" value="GLYCOSYLTRANSFERASE"/>
    <property type="match status" value="1"/>
</dbReference>
<protein>
    <recommendedName>
        <fullName evidence="1">Glycosyltransferase 2-like domain-containing protein</fullName>
    </recommendedName>
</protein>
<dbReference type="PANTHER" id="PTHR22916:SF3">
    <property type="entry name" value="UDP-GLCNAC:BETAGAL BETA-1,3-N-ACETYLGLUCOSAMINYLTRANSFERASE-LIKE PROTEIN 1"/>
    <property type="match status" value="1"/>
</dbReference>
<dbReference type="GO" id="GO:0016758">
    <property type="term" value="F:hexosyltransferase activity"/>
    <property type="evidence" value="ECO:0007669"/>
    <property type="project" value="UniProtKB-ARBA"/>
</dbReference>
<comment type="caution">
    <text evidence="2">The sequence shown here is derived from an EMBL/GenBank/DDBJ whole genome shotgun (WGS) entry which is preliminary data.</text>
</comment>
<sequence length="272" mass="32437">MKVSVCMITYKHENYIREAIESILMQKTNFDFELIIANDHSPDRTDEVIRSIITSHPKGNCIRYFLHPSNLRIMPNFIFALKECSGEYIALCEGDDYWTDKNKLQKQIDFLDNNKDYSGCFHNVIMINEMIPNFKPQPWRVYEKNDFELKDTFSKTALFHTCSFVFRKEFLQIPDWFEKVLSGDRALFSLVASKGRLKRIEGEMGVYRKNENGVTSILSLKNYHKKNIKLFRFFKTHFSNSYQNELDKMINYHRYEYLKLYISKGLKFLKLK</sequence>
<reference evidence="2 3" key="1">
    <citation type="submission" date="2020-06" db="EMBL/GenBank/DDBJ databases">
        <authorList>
            <person name="Criscuolo A."/>
        </authorList>
    </citation>
    <scope>NUCLEOTIDE SEQUENCE [LARGE SCALE GENOMIC DNA]</scope>
    <source>
        <strain evidence="3">CIP 110025</strain>
    </source>
</reference>
<dbReference type="SUPFAM" id="SSF53448">
    <property type="entry name" value="Nucleotide-diphospho-sugar transferases"/>
    <property type="match status" value="1"/>
</dbReference>
<gene>
    <name evidence="2" type="ORF">FLACHUCJ7_04429</name>
</gene>
<dbReference type="RefSeq" id="WP_083480890.1">
    <property type="nucleotide sequence ID" value="NZ_CAIJDO010000303.1"/>
</dbReference>
<proteinExistence type="predicted"/>
<evidence type="ECO:0000259" key="1">
    <source>
        <dbReference type="Pfam" id="PF00535"/>
    </source>
</evidence>
<keyword evidence="3" id="KW-1185">Reference proteome</keyword>
<organism evidence="2 3">
    <name type="scientific">Flavobacterium chungangense</name>
    <dbReference type="NCBI Taxonomy" id="554283"/>
    <lineage>
        <taxon>Bacteria</taxon>
        <taxon>Pseudomonadati</taxon>
        <taxon>Bacteroidota</taxon>
        <taxon>Flavobacteriia</taxon>
        <taxon>Flavobacteriales</taxon>
        <taxon>Flavobacteriaceae</taxon>
        <taxon>Flavobacterium</taxon>
    </lineage>
</organism>
<dbReference type="Proteomes" id="UP000556700">
    <property type="component" value="Unassembled WGS sequence"/>
</dbReference>
<evidence type="ECO:0000313" key="3">
    <source>
        <dbReference type="Proteomes" id="UP000556700"/>
    </source>
</evidence>
<feature type="domain" description="Glycosyltransferase 2-like" evidence="1">
    <location>
        <begin position="4"/>
        <end position="171"/>
    </location>
</feature>
<dbReference type="Pfam" id="PF00535">
    <property type="entry name" value="Glycos_transf_2"/>
    <property type="match status" value="1"/>
</dbReference>
<name>A0A6V6ZDA4_9FLAO</name>
<dbReference type="AlphaFoldDB" id="A0A6V6ZDA4"/>
<evidence type="ECO:0000313" key="2">
    <source>
        <dbReference type="EMBL" id="CAD0009787.1"/>
    </source>
</evidence>
<dbReference type="Gene3D" id="3.90.550.10">
    <property type="entry name" value="Spore Coat Polysaccharide Biosynthesis Protein SpsA, Chain A"/>
    <property type="match status" value="1"/>
</dbReference>
<dbReference type="EMBL" id="CAIJDO010000303">
    <property type="protein sequence ID" value="CAD0009787.1"/>
    <property type="molecule type" value="Genomic_DNA"/>
</dbReference>
<dbReference type="InterPro" id="IPR001173">
    <property type="entry name" value="Glyco_trans_2-like"/>
</dbReference>
<dbReference type="InterPro" id="IPR029044">
    <property type="entry name" value="Nucleotide-diphossugar_trans"/>
</dbReference>
<accession>A0A6V6ZDA4</accession>